<dbReference type="PANTHER" id="PTHR43823:SF3">
    <property type="entry name" value="MULTIDRUG EXPORT PROTEIN MEPA"/>
    <property type="match status" value="1"/>
</dbReference>
<feature type="transmembrane region" description="Helical" evidence="7">
    <location>
        <begin position="357"/>
        <end position="375"/>
    </location>
</feature>
<keyword evidence="2" id="KW-0813">Transport</keyword>
<dbReference type="InterPro" id="IPR002528">
    <property type="entry name" value="MATE_fam"/>
</dbReference>
<evidence type="ECO:0000256" key="7">
    <source>
        <dbReference type="SAM" id="Phobius"/>
    </source>
</evidence>
<feature type="transmembrane region" description="Helical" evidence="7">
    <location>
        <begin position="314"/>
        <end position="337"/>
    </location>
</feature>
<feature type="transmembrane region" description="Helical" evidence="7">
    <location>
        <begin position="55"/>
        <end position="76"/>
    </location>
</feature>
<keyword evidence="4 7" id="KW-0812">Transmembrane</keyword>
<feature type="transmembrane region" description="Helical" evidence="7">
    <location>
        <begin position="387"/>
        <end position="408"/>
    </location>
</feature>
<dbReference type="NCBIfam" id="TIGR00797">
    <property type="entry name" value="matE"/>
    <property type="match status" value="1"/>
</dbReference>
<reference evidence="8" key="2">
    <citation type="submission" date="2021-04" db="EMBL/GenBank/DDBJ databases">
        <authorList>
            <person name="Gilroy R."/>
        </authorList>
    </citation>
    <scope>NUCLEOTIDE SEQUENCE</scope>
    <source>
        <strain evidence="8">A6-441</strain>
    </source>
</reference>
<name>A0A9E2L004_9FUSO</name>
<evidence type="ECO:0000313" key="9">
    <source>
        <dbReference type="Proteomes" id="UP000724657"/>
    </source>
</evidence>
<dbReference type="InterPro" id="IPR051327">
    <property type="entry name" value="MATE_MepA_subfamily"/>
</dbReference>
<dbReference type="EMBL" id="JAHLFN010000084">
    <property type="protein sequence ID" value="MBU3843225.1"/>
    <property type="molecule type" value="Genomic_DNA"/>
</dbReference>
<feature type="transmembrane region" description="Helical" evidence="7">
    <location>
        <begin position="188"/>
        <end position="212"/>
    </location>
</feature>
<feature type="transmembrane region" description="Helical" evidence="7">
    <location>
        <begin position="161"/>
        <end position="182"/>
    </location>
</feature>
<keyword evidence="5 7" id="KW-1133">Transmembrane helix</keyword>
<feature type="transmembrane region" description="Helical" evidence="7">
    <location>
        <begin position="96"/>
        <end position="114"/>
    </location>
</feature>
<feature type="transmembrane region" description="Helical" evidence="7">
    <location>
        <begin position="414"/>
        <end position="432"/>
    </location>
</feature>
<evidence type="ECO:0000256" key="1">
    <source>
        <dbReference type="ARBA" id="ARBA00004651"/>
    </source>
</evidence>
<evidence type="ECO:0000256" key="6">
    <source>
        <dbReference type="ARBA" id="ARBA00023136"/>
    </source>
</evidence>
<feature type="transmembrane region" description="Helical" evidence="7">
    <location>
        <begin position="134"/>
        <end position="154"/>
    </location>
</feature>
<comment type="subcellular location">
    <subcellularLocation>
        <location evidence="1">Cell membrane</location>
        <topology evidence="1">Multi-pass membrane protein</topology>
    </subcellularLocation>
</comment>
<feature type="transmembrane region" description="Helical" evidence="7">
    <location>
        <begin position="12"/>
        <end position="35"/>
    </location>
</feature>
<keyword evidence="6 7" id="KW-0472">Membrane</keyword>
<proteinExistence type="predicted"/>
<dbReference type="GO" id="GO:0015297">
    <property type="term" value="F:antiporter activity"/>
    <property type="evidence" value="ECO:0007669"/>
    <property type="project" value="InterPro"/>
</dbReference>
<evidence type="ECO:0000256" key="5">
    <source>
        <dbReference type="ARBA" id="ARBA00022989"/>
    </source>
</evidence>
<sequence>MKKSTFKEENVLLNILKFSIPSTLSSIISIICTLTDRFFIGNLVGRDGISAMSVVFPYTMIVNSVIFLFSGLSILIGIKLGEKRKYEAEEILSKGFLYLIIIGIVLSTILWLFNETFLWKLGATRENIILAKEYTKYFILMICFQFILSQSTVIRAIGYPFNAMVINIFVTILNGILDYIFLAKLFLGVAGASLATFISVFLGSIYVLVFFFRNDVVKLKINKMKFEILTLVSIFKIGIPRFINQFFQFSLSVVMLKQMGKYSGDLGIASIGIISLLRDLINTSFQGFSQGTPAIIAYYYGAKNFKKIQEVMKIHVRIVLSISLFCLIITLINAEYIISFFVKNDVELIKYASHGTRVHLCLLFSTALFLSYNNFFQAIKDSKKATFFYMLRVPILNIPLIFILSYFFQDNGVLVAFPVSDFITSLIAMYIGKKEIEKLISNSRD</sequence>
<dbReference type="InterPro" id="IPR048279">
    <property type="entry name" value="MdtK-like"/>
</dbReference>
<keyword evidence="3" id="KW-1003">Cell membrane</keyword>
<dbReference type="PIRSF" id="PIRSF006603">
    <property type="entry name" value="DinF"/>
    <property type="match status" value="1"/>
</dbReference>
<dbReference type="Pfam" id="PF01554">
    <property type="entry name" value="MatE"/>
    <property type="match status" value="2"/>
</dbReference>
<organism evidence="8 9">
    <name type="scientific">Candidatus Fusobacterium pullicola</name>
    <dbReference type="NCBI Taxonomy" id="2838601"/>
    <lineage>
        <taxon>Bacteria</taxon>
        <taxon>Fusobacteriati</taxon>
        <taxon>Fusobacteriota</taxon>
        <taxon>Fusobacteriia</taxon>
        <taxon>Fusobacteriales</taxon>
        <taxon>Fusobacteriaceae</taxon>
        <taxon>Fusobacterium</taxon>
    </lineage>
</organism>
<dbReference type="PANTHER" id="PTHR43823">
    <property type="entry name" value="SPORULATION PROTEIN YKVU"/>
    <property type="match status" value="1"/>
</dbReference>
<dbReference type="GO" id="GO:0005886">
    <property type="term" value="C:plasma membrane"/>
    <property type="evidence" value="ECO:0007669"/>
    <property type="project" value="UniProtKB-SubCell"/>
</dbReference>
<reference evidence="8" key="1">
    <citation type="journal article" date="2021" name="PeerJ">
        <title>Extensive microbial diversity within the chicken gut microbiome revealed by metagenomics and culture.</title>
        <authorList>
            <person name="Gilroy R."/>
            <person name="Ravi A."/>
            <person name="Getino M."/>
            <person name="Pursley I."/>
            <person name="Horton D.L."/>
            <person name="Alikhan N.F."/>
            <person name="Baker D."/>
            <person name="Gharbi K."/>
            <person name="Hall N."/>
            <person name="Watson M."/>
            <person name="Adriaenssens E.M."/>
            <person name="Foster-Nyarko E."/>
            <person name="Jarju S."/>
            <person name="Secka A."/>
            <person name="Antonio M."/>
            <person name="Oren A."/>
            <person name="Chaudhuri R.R."/>
            <person name="La Ragione R."/>
            <person name="Hildebrand F."/>
            <person name="Pallen M.J."/>
        </authorList>
    </citation>
    <scope>NUCLEOTIDE SEQUENCE</scope>
    <source>
        <strain evidence="8">A6-441</strain>
    </source>
</reference>
<evidence type="ECO:0000313" key="8">
    <source>
        <dbReference type="EMBL" id="MBU3843225.1"/>
    </source>
</evidence>
<evidence type="ECO:0000256" key="4">
    <source>
        <dbReference type="ARBA" id="ARBA00022692"/>
    </source>
</evidence>
<dbReference type="AlphaFoldDB" id="A0A9E2L004"/>
<comment type="caution">
    <text evidence="8">The sequence shown here is derived from an EMBL/GenBank/DDBJ whole genome shotgun (WGS) entry which is preliminary data.</text>
</comment>
<dbReference type="Proteomes" id="UP000724657">
    <property type="component" value="Unassembled WGS sequence"/>
</dbReference>
<accession>A0A9E2L004</accession>
<gene>
    <name evidence="8" type="ORF">IAA47_09650</name>
</gene>
<protein>
    <submittedName>
        <fullName evidence="8">MATE family efflux transporter</fullName>
    </submittedName>
</protein>
<evidence type="ECO:0000256" key="2">
    <source>
        <dbReference type="ARBA" id="ARBA00022448"/>
    </source>
</evidence>
<dbReference type="GO" id="GO:0042910">
    <property type="term" value="F:xenobiotic transmembrane transporter activity"/>
    <property type="evidence" value="ECO:0007669"/>
    <property type="project" value="InterPro"/>
</dbReference>
<evidence type="ECO:0000256" key="3">
    <source>
        <dbReference type="ARBA" id="ARBA00022475"/>
    </source>
</evidence>